<dbReference type="Proteomes" id="UP001163603">
    <property type="component" value="Chromosome 8"/>
</dbReference>
<dbReference type="EMBL" id="CM047743">
    <property type="protein sequence ID" value="KAJ0032036.1"/>
    <property type="molecule type" value="Genomic_DNA"/>
</dbReference>
<accession>A0ACC0YC75</accession>
<sequence>MAKEMNQFSILATLLTIVLISSNLISIVALKVITIVKDGSRDFKMVADAVKSIPLGNTKRMVIKIGGGEYREKITIDKSKTFITFLGDPKGMPKIVFDGTTAKYGTMDNATVAVERLLRSC</sequence>
<reference evidence="2" key="1">
    <citation type="journal article" date="2023" name="G3 (Bethesda)">
        <title>Genome assembly and association tests identify interacting loci associated with vigor, precocity, and sex in interspecific pistachio rootstocks.</title>
        <authorList>
            <person name="Palmer W."/>
            <person name="Jacygrad E."/>
            <person name="Sagayaradj S."/>
            <person name="Cavanaugh K."/>
            <person name="Han R."/>
            <person name="Bertier L."/>
            <person name="Beede B."/>
            <person name="Kafkas S."/>
            <person name="Golino D."/>
            <person name="Preece J."/>
            <person name="Michelmore R."/>
        </authorList>
    </citation>
    <scope>NUCLEOTIDE SEQUENCE [LARGE SCALE GENOMIC DNA]</scope>
</reference>
<evidence type="ECO:0000313" key="1">
    <source>
        <dbReference type="EMBL" id="KAJ0032036.1"/>
    </source>
</evidence>
<keyword evidence="2" id="KW-1185">Reference proteome</keyword>
<comment type="caution">
    <text evidence="1">The sequence shown here is derived from an EMBL/GenBank/DDBJ whole genome shotgun (WGS) entry which is preliminary data.</text>
</comment>
<evidence type="ECO:0000313" key="2">
    <source>
        <dbReference type="Proteomes" id="UP001163603"/>
    </source>
</evidence>
<proteinExistence type="predicted"/>
<gene>
    <name evidence="1" type="ORF">Pint_13573</name>
</gene>
<organism evidence="1 2">
    <name type="scientific">Pistacia integerrima</name>
    <dbReference type="NCBI Taxonomy" id="434235"/>
    <lineage>
        <taxon>Eukaryota</taxon>
        <taxon>Viridiplantae</taxon>
        <taxon>Streptophyta</taxon>
        <taxon>Embryophyta</taxon>
        <taxon>Tracheophyta</taxon>
        <taxon>Spermatophyta</taxon>
        <taxon>Magnoliopsida</taxon>
        <taxon>eudicotyledons</taxon>
        <taxon>Gunneridae</taxon>
        <taxon>Pentapetalae</taxon>
        <taxon>rosids</taxon>
        <taxon>malvids</taxon>
        <taxon>Sapindales</taxon>
        <taxon>Anacardiaceae</taxon>
        <taxon>Pistacia</taxon>
    </lineage>
</organism>
<name>A0ACC0YC75_9ROSI</name>
<protein>
    <submittedName>
        <fullName evidence="1">Uncharacterized protein</fullName>
    </submittedName>
</protein>